<protein>
    <recommendedName>
        <fullName evidence="4">Outer membrane protein beta-barrel domain-containing protein</fullName>
    </recommendedName>
</protein>
<evidence type="ECO:0008006" key="4">
    <source>
        <dbReference type="Google" id="ProtNLM"/>
    </source>
</evidence>
<keyword evidence="3" id="KW-1185">Reference proteome</keyword>
<keyword evidence="1" id="KW-0732">Signal</keyword>
<dbReference type="EMBL" id="RJUF01000015">
    <property type="protein sequence ID" value="MCP9762771.1"/>
    <property type="molecule type" value="Genomic_DNA"/>
</dbReference>
<dbReference type="RefSeq" id="WP_255036544.1">
    <property type="nucleotide sequence ID" value="NZ_RJUF01000015.1"/>
</dbReference>
<dbReference type="Proteomes" id="UP001204144">
    <property type="component" value="Unassembled WGS sequence"/>
</dbReference>
<organism evidence="2 3">
    <name type="scientific">Lacihabitans soyangensis</name>
    <dbReference type="NCBI Taxonomy" id="869394"/>
    <lineage>
        <taxon>Bacteria</taxon>
        <taxon>Pseudomonadati</taxon>
        <taxon>Bacteroidota</taxon>
        <taxon>Cytophagia</taxon>
        <taxon>Cytophagales</taxon>
        <taxon>Leadbetterellaceae</taxon>
        <taxon>Lacihabitans</taxon>
    </lineage>
</organism>
<feature type="signal peptide" evidence="1">
    <location>
        <begin position="1"/>
        <end position="21"/>
    </location>
</feature>
<evidence type="ECO:0000313" key="3">
    <source>
        <dbReference type="Proteomes" id="UP001204144"/>
    </source>
</evidence>
<proteinExistence type="predicted"/>
<name>A0AAE3KU24_9BACT</name>
<gene>
    <name evidence="2" type="ORF">EGI31_07365</name>
</gene>
<evidence type="ECO:0000313" key="2">
    <source>
        <dbReference type="EMBL" id="MCP9762771.1"/>
    </source>
</evidence>
<comment type="caution">
    <text evidence="2">The sequence shown here is derived from an EMBL/GenBank/DDBJ whole genome shotgun (WGS) entry which is preliminary data.</text>
</comment>
<sequence length="169" mass="17844">MYKITGILLFLLSSVCFSSQAQSFEKGTKTANLGLGLGYGGLGVLGSVEVGLVDDVSVGLVGGITRRNYGYFGSNWGVNVIAVGGRASYHFNKILKEFDVVVDKLDPYVGVTVGFRGVSYDNGFSGYNGVNAGPFYGGYLGARYQLKNNLGVMVELGAPFSSAGVTFKF</sequence>
<reference evidence="2 3" key="1">
    <citation type="submission" date="2018-11" db="EMBL/GenBank/DDBJ databases">
        <title>Novel bacteria species description.</title>
        <authorList>
            <person name="Han J.-H."/>
        </authorList>
    </citation>
    <scope>NUCLEOTIDE SEQUENCE [LARGE SCALE GENOMIC DNA]</scope>
    <source>
        <strain evidence="2 3">KCTC23259</strain>
    </source>
</reference>
<feature type="chain" id="PRO_5042035027" description="Outer membrane protein beta-barrel domain-containing protein" evidence="1">
    <location>
        <begin position="22"/>
        <end position="169"/>
    </location>
</feature>
<accession>A0AAE3KU24</accession>
<evidence type="ECO:0000256" key="1">
    <source>
        <dbReference type="SAM" id="SignalP"/>
    </source>
</evidence>
<dbReference type="AlphaFoldDB" id="A0AAE3KU24"/>